<sequence length="128" mass="14204">MRSTHCAASPCWASAWSTLVSLSLYEFLDPQQQQGHGFDALASEAMDWLVNIKFITLFSAVRHGLRVAARARIGPRAGWRPPATCGGWPPAGHRRGPWFRVVGRHPVHPYAIVGLLMIPFRMRLTASS</sequence>
<gene>
    <name evidence="1" type="ORF">J4732_14055</name>
</gene>
<proteinExistence type="predicted"/>
<reference evidence="1" key="1">
    <citation type="submission" date="2021-03" db="EMBL/GenBank/DDBJ databases">
        <title>Molecular epidemiology and mechanisms of colistin and carbapenem resistance in Enterobacteriaceae from clinical isolates, the environment and porcine samples in Pretoria, South Africa.</title>
        <authorList>
            <person name="Bogoshi D."/>
            <person name="Mbelle N.M."/>
            <person name="Naidoo V."/>
            <person name="Osei Sekyere J."/>
        </authorList>
    </citation>
    <scope>NUCLEOTIDE SEQUENCE</scope>
    <source>
        <strain evidence="1">C080</strain>
    </source>
</reference>
<evidence type="ECO:0000313" key="1">
    <source>
        <dbReference type="EMBL" id="MBO2007007.1"/>
    </source>
</evidence>
<name>A0A939NQ30_SERMA</name>
<protein>
    <submittedName>
        <fullName evidence="1">Uncharacterized protein</fullName>
    </submittedName>
</protein>
<dbReference type="AlphaFoldDB" id="A0A939NQ30"/>
<dbReference type="EMBL" id="JAGETR010000086">
    <property type="protein sequence ID" value="MBO2007007.1"/>
    <property type="molecule type" value="Genomic_DNA"/>
</dbReference>
<organism evidence="1">
    <name type="scientific">Serratia marcescens</name>
    <dbReference type="NCBI Taxonomy" id="615"/>
    <lineage>
        <taxon>Bacteria</taxon>
        <taxon>Pseudomonadati</taxon>
        <taxon>Pseudomonadota</taxon>
        <taxon>Gammaproteobacteria</taxon>
        <taxon>Enterobacterales</taxon>
        <taxon>Yersiniaceae</taxon>
        <taxon>Serratia</taxon>
    </lineage>
</organism>
<accession>A0A939NQ30</accession>
<comment type="caution">
    <text evidence="1">The sequence shown here is derived from an EMBL/GenBank/DDBJ whole genome shotgun (WGS) entry which is preliminary data.</text>
</comment>